<evidence type="ECO:0000313" key="12">
    <source>
        <dbReference type="Ensembl" id="ENSAPLP00020022602.1"/>
    </source>
</evidence>
<dbReference type="Gene3D" id="1.10.220.150">
    <property type="entry name" value="Arf GTPase activating protein"/>
    <property type="match status" value="1"/>
</dbReference>
<evidence type="ECO:0000313" key="13">
    <source>
        <dbReference type="Proteomes" id="UP000694400"/>
    </source>
</evidence>
<organism evidence="12 13">
    <name type="scientific">Anas platyrhynchos</name>
    <name type="common">Mallard</name>
    <name type="synonym">Anas boschas</name>
    <dbReference type="NCBI Taxonomy" id="8839"/>
    <lineage>
        <taxon>Eukaryota</taxon>
        <taxon>Metazoa</taxon>
        <taxon>Chordata</taxon>
        <taxon>Craniata</taxon>
        <taxon>Vertebrata</taxon>
        <taxon>Euteleostomi</taxon>
        <taxon>Archelosauria</taxon>
        <taxon>Archosauria</taxon>
        <taxon>Dinosauria</taxon>
        <taxon>Saurischia</taxon>
        <taxon>Theropoda</taxon>
        <taxon>Coelurosauria</taxon>
        <taxon>Aves</taxon>
        <taxon>Neognathae</taxon>
        <taxon>Galloanserae</taxon>
        <taxon>Anseriformes</taxon>
        <taxon>Anatidae</taxon>
        <taxon>Anatinae</taxon>
        <taxon>Anas</taxon>
    </lineage>
</organism>
<dbReference type="InterPro" id="IPR001164">
    <property type="entry name" value="ArfGAP_dom"/>
</dbReference>
<dbReference type="PROSITE" id="PS50200">
    <property type="entry name" value="RA"/>
    <property type="match status" value="1"/>
</dbReference>
<feature type="domain" description="PH" evidence="7">
    <location>
        <begin position="940"/>
        <end position="1038"/>
    </location>
</feature>
<dbReference type="InterPro" id="IPR008936">
    <property type="entry name" value="Rho_GTPase_activation_prot"/>
</dbReference>
<dbReference type="PANTHER" id="PTHR45899:SF1">
    <property type="entry name" value="ARF-GAP WITH RHO-GAP DOMAIN, ANK REPEAT AND PH DOMAIN-CONTAINING PROTEIN 2"/>
    <property type="match status" value="1"/>
</dbReference>
<dbReference type="Pfam" id="PF07647">
    <property type="entry name" value="SAM_2"/>
    <property type="match status" value="1"/>
</dbReference>
<evidence type="ECO:0000259" key="9">
    <source>
        <dbReference type="PROSITE" id="PS50115"/>
    </source>
</evidence>
<dbReference type="InterPro" id="IPR001660">
    <property type="entry name" value="SAM"/>
</dbReference>
<protein>
    <submittedName>
        <fullName evidence="12">ArfGAP with RhoGAP domain, ankyrin repeat and PH domain 2</fullName>
    </submittedName>
</protein>
<keyword evidence="6" id="KW-0863">Zinc-finger</keyword>
<dbReference type="PROSITE" id="PS50003">
    <property type="entry name" value="PH_DOMAIN"/>
    <property type="match status" value="5"/>
</dbReference>
<dbReference type="Proteomes" id="UP000694400">
    <property type="component" value="Chromosome 4"/>
</dbReference>
<feature type="domain" description="Arf-GAP" evidence="9">
    <location>
        <begin position="602"/>
        <end position="737"/>
    </location>
</feature>
<reference evidence="12" key="2">
    <citation type="submission" date="2025-08" db="UniProtKB">
        <authorList>
            <consortium name="Ensembl"/>
        </authorList>
    </citation>
    <scope>IDENTIFICATION</scope>
</reference>
<feature type="domain" description="PH" evidence="7">
    <location>
        <begin position="818"/>
        <end position="929"/>
    </location>
</feature>
<dbReference type="InterPro" id="IPR013761">
    <property type="entry name" value="SAM/pointed_sf"/>
</dbReference>
<feature type="domain" description="PH" evidence="7">
    <location>
        <begin position="407"/>
        <end position="499"/>
    </location>
</feature>
<dbReference type="CDD" id="cd08856">
    <property type="entry name" value="ArfGap_ARAP2"/>
    <property type="match status" value="1"/>
</dbReference>
<keyword evidence="2" id="KW-0343">GTPase activation</keyword>
<dbReference type="GO" id="GO:0007165">
    <property type="term" value="P:signal transduction"/>
    <property type="evidence" value="ECO:0007669"/>
    <property type="project" value="InterPro"/>
</dbReference>
<dbReference type="SMART" id="SM00105">
    <property type="entry name" value="ArfGap"/>
    <property type="match status" value="1"/>
</dbReference>
<dbReference type="Pfam" id="PF00788">
    <property type="entry name" value="RA"/>
    <property type="match status" value="1"/>
</dbReference>
<sequence>MSSTGNDTDIEEFLVNINLGQYLPNFKEYGYNIVTDCTGINNSVLQQMGVLPTGHRRRILKQLDTALSKRQGHLLNKNVKLKDSTGLEKKQYLCVDEDSPVSNLNAGETDLIPATSSVQLPNEAYFGEERFKLGEQNLSEASDDSITNLDFSGLYQNSDSIVKAVSLSGSIKMNAQPDTSLEEAAAYQTDEHLAGRLAFCDPPSSFAHSCETKYSENKHLMLADEDDLSDCEPSSQFFKFQGEMINNDLYDSCTQNSTTVFPRASRSFMLRHRPVPEIPESSKYVTEEKPPIISPYGETFFWDNLQDAKDEKTKECAKKPVSQENKSLAPEDFESESVYSVVDQCSLPLKKKKNKAKSHSSCSKNRSEDANHLISEQMDFRQFDGAQISIANESITPYACFYGPSVKKLKAGWLDKLSPQGKRMFQKRWVKFDGDSISYYNNEKEVFSKGIILLSAIATVRVHGENKFEVVTSHRTFVFRVDKEEERNDWVNTILNALKSQSDNHSQSRTSVAPEKSGYLELKGYKAKIFVLLQGNTVWICKNEQDFKTGFGITLIPMNVANVKQVDRTAKQSFEIITPYKSFSFTAESEREKQDWIEALQQSIAETLSDYEVAEKIWFNESNRSCADCKAPNPDWASINLCVVICKKCAGQHRSLGPRDSKVRSLKMDASIWSNELIELFIIIGNKRANSFWAGNLPPDEELHMDAPAEKRIAFITQKYKEGKFRKAPFLYKTKEQLNKALCAAVVKQDVLETLMLLFSGADVMCATGDPVYSTPYLLAKKAGQRLQMEFLYHNKFSDFPSYDICLESGFSEDSSHSTFLCEFLYKVSSNTTKLLTEKKLKEDCNKRWCTLESGFLSYYENDKTTTPNGMLDISEVICLVVHKSDFFLNRGDVFTFEIYLMSERVFLFGAETAYSQRKWTWAIAKHFVPPVAECLLERDCDLIGQLYYKDCHSLDQWRKGWFAIEKSSLYFCLEMENAQEDSIYLRRLQELTISSVMQNGEKIDVLLLVEKGRTLYIHGHTKLDFMVWYTAIEKAAGTDGNALQDQQLSKNDVPIIVNSCIAFVTQYGLGSKQIYLKNGNSSNVAELLESFKKDARSVKLRAGKHQLEDVTDVLKSFLSQIDDALLTKELYPFWISALDMQNEKERVRKYGAFIRTLPPVNKATLAALIEHLYRVQKCSEINHMNPHNLAMVFSSCLFQTKGQTSEEVNVIEDLIKNYVQLFDINEDQVKQMDIENSFITRWKDTQVSQAGDLLIEVYVERKEPDCSIIIRVSPLTEAEELTNDVLGIKNITPNKDDIWAAFEVLENGELERPLHYTENVLEQVLHWSSLPEPGTAYLIIKRFLTTDMMKLYSEKNVKGSVKAGYLKYKEEPSKLLSGNKFQERYFVLREGNLLLYKDMKASKPEKVLPVNSLKLYLGVKKKMKPPTKQFYMLCFYETALQKQGFFFCFVLQHADIWPPAGKARKQSITKSPKIGGLPLIPIQQENTTCKIRGSIERLRLVKLTCDHNEDDLLEERKNLKEKASIVAQCLERKEEKVRNHAKAHRSFISEDIGVGKTDLCQRPHKPLKKNKNKTNKTALELDKKLPSNVIQELNTVLQKNRALHDETSS</sequence>
<dbReference type="GO" id="GO:0005096">
    <property type="term" value="F:GTPase activator activity"/>
    <property type="evidence" value="ECO:0007669"/>
    <property type="project" value="UniProtKB-KW"/>
</dbReference>
<keyword evidence="6" id="KW-0479">Metal-binding</keyword>
<dbReference type="Gene3D" id="2.30.29.30">
    <property type="entry name" value="Pleckstrin-homology domain (PH domain)/Phosphotyrosine-binding domain (PTB)"/>
    <property type="match status" value="5"/>
</dbReference>
<dbReference type="SUPFAM" id="SSF50729">
    <property type="entry name" value="PH domain-like"/>
    <property type="match status" value="5"/>
</dbReference>
<feature type="domain" description="Ras-associating" evidence="10">
    <location>
        <begin position="1252"/>
        <end position="1346"/>
    </location>
</feature>
<dbReference type="InterPro" id="IPR011993">
    <property type="entry name" value="PH-like_dom_sf"/>
</dbReference>
<evidence type="ECO:0000259" key="11">
    <source>
        <dbReference type="PROSITE" id="PS50238"/>
    </source>
</evidence>
<dbReference type="InterPro" id="IPR000198">
    <property type="entry name" value="RhoGAP_dom"/>
</dbReference>
<dbReference type="Ensembl" id="ENSAPLT00020024409.1">
    <property type="protein sequence ID" value="ENSAPLP00020022602.1"/>
    <property type="gene ID" value="ENSAPLG00020015742.1"/>
</dbReference>
<keyword evidence="4" id="KW-0597">Phosphoprotein</keyword>
<dbReference type="Gene3D" id="1.10.150.50">
    <property type="entry name" value="Transcription Factor, Ets-1"/>
    <property type="match status" value="1"/>
</dbReference>
<dbReference type="FunFam" id="1.10.220.150:FF:000006">
    <property type="entry name" value="arf-GAP with Rho-GAP domain, ANK repeat and PH domain-containing protein 3"/>
    <property type="match status" value="1"/>
</dbReference>
<dbReference type="CDD" id="cd04385">
    <property type="entry name" value="RhoGAP_ARAP"/>
    <property type="match status" value="1"/>
</dbReference>
<evidence type="ECO:0000256" key="2">
    <source>
        <dbReference type="ARBA" id="ARBA00022468"/>
    </source>
</evidence>
<dbReference type="PROSITE" id="PS50115">
    <property type="entry name" value="ARFGAP"/>
    <property type="match status" value="1"/>
</dbReference>
<keyword evidence="6" id="KW-0862">Zinc</keyword>
<dbReference type="GO" id="GO:0008270">
    <property type="term" value="F:zinc ion binding"/>
    <property type="evidence" value="ECO:0007669"/>
    <property type="project" value="UniProtKB-KW"/>
</dbReference>
<reference evidence="12" key="1">
    <citation type="submission" date="2019-08" db="EMBL/GenBank/DDBJ databases">
        <title>Three high-quality genomes provides insights into domestication of ducks.</title>
        <authorList>
            <person name="Hou Z.C."/>
            <person name="Zhu F."/>
            <person name="Yin Z.T."/>
            <person name="Zhang F."/>
        </authorList>
    </citation>
    <scope>NUCLEOTIDE SEQUENCE [LARGE SCALE GENOMIC DNA]</scope>
</reference>
<dbReference type="SUPFAM" id="SSF57863">
    <property type="entry name" value="ArfGap/RecO-like zinc finger"/>
    <property type="match status" value="1"/>
</dbReference>
<dbReference type="InterPro" id="IPR038508">
    <property type="entry name" value="ArfGAP_dom_sf"/>
</dbReference>
<dbReference type="InterPro" id="IPR052227">
    <property type="entry name" value="Arf-Rho-GAP_ANK-PH_domain"/>
</dbReference>
<dbReference type="PRINTS" id="PR00405">
    <property type="entry name" value="REVINTRACTNG"/>
</dbReference>
<dbReference type="SMART" id="SM00233">
    <property type="entry name" value="PH"/>
    <property type="match status" value="5"/>
</dbReference>
<evidence type="ECO:0000259" key="10">
    <source>
        <dbReference type="PROSITE" id="PS50200"/>
    </source>
</evidence>
<accession>A0A8B9TLA6</accession>
<dbReference type="PANTHER" id="PTHR45899">
    <property type="entry name" value="RHO GTPASE ACTIVATING PROTEIN AT 15B, ISOFORM C"/>
    <property type="match status" value="1"/>
</dbReference>
<dbReference type="SMART" id="SM00454">
    <property type="entry name" value="SAM"/>
    <property type="match status" value="1"/>
</dbReference>
<dbReference type="Pfam" id="PF00620">
    <property type="entry name" value="RhoGAP"/>
    <property type="match status" value="1"/>
</dbReference>
<dbReference type="CDD" id="cd09490">
    <property type="entry name" value="SAM_Arap1_2_3"/>
    <property type="match status" value="1"/>
</dbReference>
<evidence type="ECO:0000256" key="3">
    <source>
        <dbReference type="ARBA" id="ARBA00022490"/>
    </source>
</evidence>
<feature type="domain" description="PH" evidence="7">
    <location>
        <begin position="513"/>
        <end position="605"/>
    </location>
</feature>
<dbReference type="Pfam" id="PF01412">
    <property type="entry name" value="ArfGap"/>
    <property type="match status" value="1"/>
</dbReference>
<keyword evidence="5" id="KW-0677">Repeat</keyword>
<name>A0A8B9TLA6_ANAPL</name>
<dbReference type="CDD" id="cd13253">
    <property type="entry name" value="PH1_ARAP"/>
    <property type="match status" value="1"/>
</dbReference>
<keyword evidence="3" id="KW-0963">Cytoplasm</keyword>
<dbReference type="Gene3D" id="1.10.555.10">
    <property type="entry name" value="Rho GTPase activation protein"/>
    <property type="match status" value="1"/>
</dbReference>
<dbReference type="InterPro" id="IPR001849">
    <property type="entry name" value="PH_domain"/>
</dbReference>
<dbReference type="PROSITE" id="PS50105">
    <property type="entry name" value="SAM_DOMAIN"/>
    <property type="match status" value="1"/>
</dbReference>
<dbReference type="FunFam" id="1.10.555.10:FF:000019">
    <property type="entry name" value="Arf-GAP with Rho-GAP domain, ANK repeat and PH domain-containing protein 3"/>
    <property type="match status" value="1"/>
</dbReference>
<dbReference type="SUPFAM" id="SSF47769">
    <property type="entry name" value="SAM/Pointed domain"/>
    <property type="match status" value="1"/>
</dbReference>
<feature type="domain" description="Rho-GAP" evidence="11">
    <location>
        <begin position="1042"/>
        <end position="1223"/>
    </location>
</feature>
<evidence type="ECO:0000259" key="8">
    <source>
        <dbReference type="PROSITE" id="PS50105"/>
    </source>
</evidence>
<dbReference type="GO" id="GO:0005547">
    <property type="term" value="F:phosphatidylinositol-3,4,5-trisphosphate binding"/>
    <property type="evidence" value="ECO:0007669"/>
    <property type="project" value="InterPro"/>
</dbReference>
<dbReference type="InterPro" id="IPR000159">
    <property type="entry name" value="RA_dom"/>
</dbReference>
<evidence type="ECO:0000259" key="7">
    <source>
        <dbReference type="PROSITE" id="PS50003"/>
    </source>
</evidence>
<dbReference type="Pfam" id="PF00169">
    <property type="entry name" value="PH"/>
    <property type="match status" value="4"/>
</dbReference>
<evidence type="ECO:0000256" key="1">
    <source>
        <dbReference type="ARBA" id="ARBA00004496"/>
    </source>
</evidence>
<dbReference type="CDD" id="cd13254">
    <property type="entry name" value="PH2_ARAP"/>
    <property type="match status" value="1"/>
</dbReference>
<comment type="subcellular location">
    <subcellularLocation>
        <location evidence="1">Cytoplasm</location>
    </subcellularLocation>
</comment>
<reference evidence="12" key="3">
    <citation type="submission" date="2025-09" db="UniProtKB">
        <authorList>
            <consortium name="Ensembl"/>
        </authorList>
    </citation>
    <scope>IDENTIFICATION</scope>
</reference>
<feature type="domain" description="PH" evidence="7">
    <location>
        <begin position="1360"/>
        <end position="1416"/>
    </location>
</feature>
<evidence type="ECO:0000256" key="4">
    <source>
        <dbReference type="ARBA" id="ARBA00022553"/>
    </source>
</evidence>
<dbReference type="GO" id="GO:0005737">
    <property type="term" value="C:cytoplasm"/>
    <property type="evidence" value="ECO:0007669"/>
    <property type="project" value="UniProtKB-SubCell"/>
</dbReference>
<evidence type="ECO:0000256" key="6">
    <source>
        <dbReference type="PROSITE-ProRule" id="PRU00288"/>
    </source>
</evidence>
<dbReference type="InterPro" id="IPR037858">
    <property type="entry name" value="RhoGAP_ARAP"/>
</dbReference>
<dbReference type="SMART" id="SM00324">
    <property type="entry name" value="RhoGAP"/>
    <property type="match status" value="1"/>
</dbReference>
<proteinExistence type="predicted"/>
<dbReference type="SUPFAM" id="SSF48350">
    <property type="entry name" value="GTPase activation domain, GAP"/>
    <property type="match status" value="1"/>
</dbReference>
<evidence type="ECO:0000256" key="5">
    <source>
        <dbReference type="ARBA" id="ARBA00022737"/>
    </source>
</evidence>
<dbReference type="InterPro" id="IPR037278">
    <property type="entry name" value="ARFGAP/RecO"/>
</dbReference>
<feature type="domain" description="SAM" evidence="8">
    <location>
        <begin position="5"/>
        <end position="69"/>
    </location>
</feature>
<dbReference type="PROSITE" id="PS50238">
    <property type="entry name" value="RHOGAP"/>
    <property type="match status" value="1"/>
</dbReference>